<reference evidence="1" key="1">
    <citation type="submission" date="2021-01" db="EMBL/GenBank/DDBJ databases">
        <authorList>
            <person name="Corre E."/>
            <person name="Pelletier E."/>
            <person name="Niang G."/>
            <person name="Scheremetjew M."/>
            <person name="Finn R."/>
            <person name="Kale V."/>
            <person name="Holt S."/>
            <person name="Cochrane G."/>
            <person name="Meng A."/>
            <person name="Brown T."/>
            <person name="Cohen L."/>
        </authorList>
    </citation>
    <scope>NUCLEOTIDE SEQUENCE</scope>
    <source>
        <strain evidence="1">CCMP622</strain>
    </source>
</reference>
<organism evidence="1">
    <name type="scientific">Lotharella oceanica</name>
    <dbReference type="NCBI Taxonomy" id="641309"/>
    <lineage>
        <taxon>Eukaryota</taxon>
        <taxon>Sar</taxon>
        <taxon>Rhizaria</taxon>
        <taxon>Cercozoa</taxon>
        <taxon>Chlorarachniophyceae</taxon>
        <taxon>Lotharella</taxon>
    </lineage>
</organism>
<sequence length="102" mass="11335">MLQISIRRQHIGKSAQAIEQGMDDEGLQYIRSATTKRLQLYSARAAAGPLFITCRAYRRRSGHRSSELIRLGNGANAHNSACVLTRELLRYTCSTCVCTGYA</sequence>
<gene>
    <name evidence="1" type="ORF">LSP00402_LOCUS4955</name>
</gene>
<proteinExistence type="predicted"/>
<name>A0A7S2X8X3_9EUKA</name>
<accession>A0A7S2X8X3</accession>
<dbReference type="EMBL" id="HBHP01007946">
    <property type="protein sequence ID" value="CAD9753944.1"/>
    <property type="molecule type" value="Transcribed_RNA"/>
</dbReference>
<protein>
    <submittedName>
        <fullName evidence="1">Uncharacterized protein</fullName>
    </submittedName>
</protein>
<evidence type="ECO:0000313" key="1">
    <source>
        <dbReference type="EMBL" id="CAD9753944.1"/>
    </source>
</evidence>
<dbReference type="AlphaFoldDB" id="A0A7S2X8X3"/>